<dbReference type="RefSeq" id="WP_046996934.1">
    <property type="nucleotide sequence ID" value="NZ_JAIQ01000117.1"/>
</dbReference>
<evidence type="ECO:0000313" key="2">
    <source>
        <dbReference type="Proteomes" id="UP000035514"/>
    </source>
</evidence>
<gene>
    <name evidence="1" type="ORF">AA20_08195</name>
</gene>
<evidence type="ECO:0000313" key="1">
    <source>
        <dbReference type="EMBL" id="KLD98662.1"/>
    </source>
</evidence>
<sequence length="138" mass="16372">MENYIKINEANKTKIVCKKEIIENLRTNENLRNYIIHCTNSIFKDKEIFNKQKIIAIKNLVKDIKLVLKSNNIFDYNLNLTLRNLNEYYNQQKNEIKDENGKIKNFIPSSESQFIIQSLIFLAFSNSYSKIIKSIYVK</sequence>
<dbReference type="Proteomes" id="UP000035514">
    <property type="component" value="Unassembled WGS sequence"/>
</dbReference>
<accession>A0A0G9K3D4</accession>
<name>A0A0G9K3D4_9BACT</name>
<reference evidence="1 2" key="1">
    <citation type="submission" date="2014-01" db="EMBL/GenBank/DDBJ databases">
        <title>Development of a Comparative Genomic Fingerprinting Assay for High Resolution Genotyping of Arcobacter butzleri.</title>
        <authorList>
            <person name="Webb A.L."/>
            <person name="Inglis G.D."/>
            <person name="Kruczkiewicz P."/>
            <person name="Selinger L.B."/>
            <person name="Taboada E.N."/>
        </authorList>
    </citation>
    <scope>NUCLEOTIDE SEQUENCE [LARGE SCALE GENOMIC DNA]</scope>
    <source>
        <strain evidence="1 2">L348</strain>
    </source>
</reference>
<proteinExistence type="predicted"/>
<dbReference type="AlphaFoldDB" id="A0A0G9K3D4"/>
<protein>
    <submittedName>
        <fullName evidence="1">Uncharacterized protein</fullName>
    </submittedName>
</protein>
<organism evidence="1 2">
    <name type="scientific">Aliarcobacter butzleri L348</name>
    <dbReference type="NCBI Taxonomy" id="1447256"/>
    <lineage>
        <taxon>Bacteria</taxon>
        <taxon>Pseudomonadati</taxon>
        <taxon>Campylobacterota</taxon>
        <taxon>Epsilonproteobacteria</taxon>
        <taxon>Campylobacterales</taxon>
        <taxon>Arcobacteraceae</taxon>
        <taxon>Aliarcobacter</taxon>
    </lineage>
</organism>
<dbReference type="PATRIC" id="fig|1447256.3.peg.1598"/>
<comment type="caution">
    <text evidence="1">The sequence shown here is derived from an EMBL/GenBank/DDBJ whole genome shotgun (WGS) entry which is preliminary data.</text>
</comment>
<dbReference type="EMBL" id="JAIQ01000117">
    <property type="protein sequence ID" value="KLD98662.1"/>
    <property type="molecule type" value="Genomic_DNA"/>
</dbReference>